<comment type="caution">
    <text evidence="2">The sequence shown here is derived from an EMBL/GenBank/DDBJ whole genome shotgun (WGS) entry which is preliminary data.</text>
</comment>
<keyword evidence="1" id="KW-1133">Transmembrane helix</keyword>
<dbReference type="Proteomes" id="UP000004310">
    <property type="component" value="Unassembled WGS sequence"/>
</dbReference>
<dbReference type="InterPro" id="IPR036259">
    <property type="entry name" value="MFS_trans_sf"/>
</dbReference>
<feature type="transmembrane region" description="Helical" evidence="1">
    <location>
        <begin position="40"/>
        <end position="59"/>
    </location>
</feature>
<evidence type="ECO:0000313" key="2">
    <source>
        <dbReference type="EMBL" id="EAU40585.1"/>
    </source>
</evidence>
<evidence type="ECO:0000313" key="3">
    <source>
        <dbReference type="Proteomes" id="UP000004310"/>
    </source>
</evidence>
<reference evidence="2 3" key="1">
    <citation type="journal article" date="2010" name="J. Bacteriol.">
        <title>Genome sequence of Fulvimarina pelagi HTCC2506T, a Mn(II)-oxidizing alphaproteobacterium possessing an aerobic anoxygenic photosynthetic gene cluster and Xanthorhodopsin.</title>
        <authorList>
            <person name="Kang I."/>
            <person name="Oh H.M."/>
            <person name="Lim S.I."/>
            <person name="Ferriera S."/>
            <person name="Giovannoni S.J."/>
            <person name="Cho J.C."/>
        </authorList>
    </citation>
    <scope>NUCLEOTIDE SEQUENCE [LARGE SCALE GENOMIC DNA]</scope>
    <source>
        <strain evidence="2 3">HTCC2506</strain>
    </source>
</reference>
<sequence length="80" mass="8437">MDPLGHVAGTASSVLGFMQTFGGGIFGAIIGYFYDGTIVPMLIGFCILSTGALVCAHIADGGLFKRKYTRRGVAEEHPQE</sequence>
<name>Q0FZK6_9HYPH</name>
<dbReference type="eggNOG" id="COG2814">
    <property type="taxonomic scope" value="Bacteria"/>
</dbReference>
<dbReference type="HOGENOM" id="CLU_2584662_0_0_5"/>
<gene>
    <name evidence="2" type="ORF">FP2506_05131</name>
</gene>
<accession>Q0FZK6</accession>
<dbReference type="Gene3D" id="1.20.1720.10">
    <property type="entry name" value="Multidrug resistance protein D"/>
    <property type="match status" value="1"/>
</dbReference>
<evidence type="ECO:0000256" key="1">
    <source>
        <dbReference type="SAM" id="Phobius"/>
    </source>
</evidence>
<dbReference type="AlphaFoldDB" id="Q0FZK6"/>
<keyword evidence="1" id="KW-0472">Membrane</keyword>
<dbReference type="EMBL" id="AATP01000007">
    <property type="protein sequence ID" value="EAU40585.1"/>
    <property type="molecule type" value="Genomic_DNA"/>
</dbReference>
<dbReference type="SUPFAM" id="SSF103473">
    <property type="entry name" value="MFS general substrate transporter"/>
    <property type="match status" value="1"/>
</dbReference>
<proteinExistence type="predicted"/>
<keyword evidence="3" id="KW-1185">Reference proteome</keyword>
<organism evidence="2 3">
    <name type="scientific">Fulvimarina pelagi HTCC2506</name>
    <dbReference type="NCBI Taxonomy" id="314231"/>
    <lineage>
        <taxon>Bacteria</taxon>
        <taxon>Pseudomonadati</taxon>
        <taxon>Pseudomonadota</taxon>
        <taxon>Alphaproteobacteria</taxon>
        <taxon>Hyphomicrobiales</taxon>
        <taxon>Aurantimonadaceae</taxon>
        <taxon>Fulvimarina</taxon>
    </lineage>
</organism>
<keyword evidence="1" id="KW-0812">Transmembrane</keyword>
<feature type="transmembrane region" description="Helical" evidence="1">
    <location>
        <begin position="12"/>
        <end position="34"/>
    </location>
</feature>
<protein>
    <submittedName>
        <fullName evidence="2">Putative transport protein</fullName>
    </submittedName>
</protein>